<evidence type="ECO:0000313" key="11">
    <source>
        <dbReference type="Proteomes" id="UP000590511"/>
    </source>
</evidence>
<reference evidence="9 12" key="2">
    <citation type="submission" date="2021-01" db="EMBL/GenBank/DDBJ databases">
        <title>Whole genome shotgun sequence of Actinoplanes lobatus NBRC 12513.</title>
        <authorList>
            <person name="Komaki H."/>
            <person name="Tamura T."/>
        </authorList>
    </citation>
    <scope>NUCLEOTIDE SEQUENCE [LARGE SCALE GENOMIC DNA]</scope>
    <source>
        <strain evidence="9 12">NBRC 12513</strain>
    </source>
</reference>
<feature type="transmembrane region" description="Helical" evidence="8">
    <location>
        <begin position="43"/>
        <end position="60"/>
    </location>
</feature>
<comment type="caution">
    <text evidence="10">The sequence shown here is derived from an EMBL/GenBank/DDBJ whole genome shotgun (WGS) entry which is preliminary data.</text>
</comment>
<evidence type="ECO:0000313" key="12">
    <source>
        <dbReference type="Proteomes" id="UP000631312"/>
    </source>
</evidence>
<dbReference type="Pfam" id="PF04973">
    <property type="entry name" value="NMN_transporter"/>
    <property type="match status" value="1"/>
</dbReference>
<keyword evidence="7 8" id="KW-0472">Membrane</keyword>
<name>A0A7W7HCZ4_9ACTN</name>
<feature type="transmembrane region" description="Helical" evidence="8">
    <location>
        <begin position="174"/>
        <end position="192"/>
    </location>
</feature>
<dbReference type="Proteomes" id="UP000631312">
    <property type="component" value="Unassembled WGS sequence"/>
</dbReference>
<keyword evidence="5 8" id="KW-0812">Transmembrane</keyword>
<evidence type="ECO:0000256" key="8">
    <source>
        <dbReference type="SAM" id="Phobius"/>
    </source>
</evidence>
<keyword evidence="12" id="KW-1185">Reference proteome</keyword>
<dbReference type="RefSeq" id="WP_188120786.1">
    <property type="nucleotide sequence ID" value="NZ_BOMP01000039.1"/>
</dbReference>
<evidence type="ECO:0000256" key="3">
    <source>
        <dbReference type="ARBA" id="ARBA00022448"/>
    </source>
</evidence>
<evidence type="ECO:0000256" key="4">
    <source>
        <dbReference type="ARBA" id="ARBA00022475"/>
    </source>
</evidence>
<gene>
    <name evidence="9" type="ORF">Alo02nite_30290</name>
    <name evidence="10" type="ORF">BJ964_002442</name>
</gene>
<keyword evidence="4" id="KW-1003">Cell membrane</keyword>
<protein>
    <submittedName>
        <fullName evidence="9">Membrane protein</fullName>
    </submittedName>
    <submittedName>
        <fullName evidence="10">Nicotinamide mononucleotide transporter</fullName>
    </submittedName>
</protein>
<dbReference type="InterPro" id="IPR006419">
    <property type="entry name" value="NMN_transpt_PnuC"/>
</dbReference>
<comment type="subcellular location">
    <subcellularLocation>
        <location evidence="1">Cell membrane</location>
        <topology evidence="1">Multi-pass membrane protein</topology>
    </subcellularLocation>
</comment>
<evidence type="ECO:0000256" key="1">
    <source>
        <dbReference type="ARBA" id="ARBA00004651"/>
    </source>
</evidence>
<dbReference type="EMBL" id="JACHNC010000001">
    <property type="protein sequence ID" value="MBB4748281.1"/>
    <property type="molecule type" value="Genomic_DNA"/>
</dbReference>
<feature type="transmembrane region" description="Helical" evidence="8">
    <location>
        <begin position="66"/>
        <end position="83"/>
    </location>
</feature>
<evidence type="ECO:0000256" key="7">
    <source>
        <dbReference type="ARBA" id="ARBA00023136"/>
    </source>
</evidence>
<evidence type="ECO:0000256" key="2">
    <source>
        <dbReference type="ARBA" id="ARBA00006669"/>
    </source>
</evidence>
<feature type="transmembrane region" description="Helical" evidence="8">
    <location>
        <begin position="103"/>
        <end position="121"/>
    </location>
</feature>
<evidence type="ECO:0000256" key="5">
    <source>
        <dbReference type="ARBA" id="ARBA00022692"/>
    </source>
</evidence>
<dbReference type="NCBIfam" id="TIGR01528">
    <property type="entry name" value="NMN_trans_PnuC"/>
    <property type="match status" value="1"/>
</dbReference>
<dbReference type="GO" id="GO:0005886">
    <property type="term" value="C:plasma membrane"/>
    <property type="evidence" value="ECO:0007669"/>
    <property type="project" value="UniProtKB-SubCell"/>
</dbReference>
<accession>A0A7W7HCZ4</accession>
<organism evidence="10 11">
    <name type="scientific">Actinoplanes lobatus</name>
    <dbReference type="NCBI Taxonomy" id="113568"/>
    <lineage>
        <taxon>Bacteria</taxon>
        <taxon>Bacillati</taxon>
        <taxon>Actinomycetota</taxon>
        <taxon>Actinomycetes</taxon>
        <taxon>Micromonosporales</taxon>
        <taxon>Micromonosporaceae</taxon>
        <taxon>Actinoplanes</taxon>
    </lineage>
</organism>
<proteinExistence type="inferred from homology"/>
<dbReference type="Proteomes" id="UP000590511">
    <property type="component" value="Unassembled WGS sequence"/>
</dbReference>
<dbReference type="EMBL" id="BOMP01000039">
    <property type="protein sequence ID" value="GIE40131.1"/>
    <property type="molecule type" value="Genomic_DNA"/>
</dbReference>
<comment type="similarity">
    <text evidence="2">Belongs to the nicotinamide ribonucleoside (NR) uptake permease (TC 4.B.1) family.</text>
</comment>
<feature type="transmembrane region" description="Helical" evidence="8">
    <location>
        <begin position="12"/>
        <end position="36"/>
    </location>
</feature>
<evidence type="ECO:0000313" key="10">
    <source>
        <dbReference type="EMBL" id="MBB4748281.1"/>
    </source>
</evidence>
<evidence type="ECO:0000313" key="9">
    <source>
        <dbReference type="EMBL" id="GIE40131.1"/>
    </source>
</evidence>
<dbReference type="GO" id="GO:0034257">
    <property type="term" value="F:nicotinamide riboside transmembrane transporter activity"/>
    <property type="evidence" value="ECO:0007669"/>
    <property type="project" value="InterPro"/>
</dbReference>
<dbReference type="PANTHER" id="PTHR36122:SF2">
    <property type="entry name" value="NICOTINAMIDE RIBOSIDE TRANSPORTER PNUC"/>
    <property type="match status" value="1"/>
</dbReference>
<dbReference type="AlphaFoldDB" id="A0A7W7HCZ4"/>
<reference evidence="10 11" key="1">
    <citation type="submission" date="2020-08" db="EMBL/GenBank/DDBJ databases">
        <title>Sequencing the genomes of 1000 actinobacteria strains.</title>
        <authorList>
            <person name="Klenk H.-P."/>
        </authorList>
    </citation>
    <scope>NUCLEOTIDE SEQUENCE [LARGE SCALE GENOMIC DNA]</scope>
    <source>
        <strain evidence="10 11">DSM 43150</strain>
    </source>
</reference>
<sequence length="208" mass="23088">MIDWLNSPALVAFGVPTTWAEVLGFLTGLVNVGLLVRRHILNWPLGILNVLLLMVVFWSAGLYADATLQIVYVILGCYGWWAWLHGGQNRSALEVRSTTRPEWIGLIVAGVLLTAGLWLFLDRLTGSTVPLADGLTTALSLLATYGQTRKLVEGWWIWIAADLIYIPLYAYKDLWLTAILYVAFLLLCVLGLRSWRVALRARPGAVPA</sequence>
<evidence type="ECO:0000256" key="6">
    <source>
        <dbReference type="ARBA" id="ARBA00022989"/>
    </source>
</evidence>
<dbReference type="PANTHER" id="PTHR36122">
    <property type="entry name" value="NICOTINAMIDE RIBOSIDE TRANSPORTER PNUC"/>
    <property type="match status" value="1"/>
</dbReference>
<keyword evidence="3" id="KW-0813">Transport</keyword>
<keyword evidence="6 8" id="KW-1133">Transmembrane helix</keyword>